<gene>
    <name evidence="2" type="ORF">ABVV53_06295</name>
</gene>
<evidence type="ECO:0000313" key="3">
    <source>
        <dbReference type="Proteomes" id="UP001548713"/>
    </source>
</evidence>
<accession>A0ABV2D160</accession>
<reference evidence="2 3" key="1">
    <citation type="submission" date="2024-07" db="EMBL/GenBank/DDBJ databases">
        <title>Novosphingobium kalidii RD2P27.</title>
        <authorList>
            <person name="Sun J.-Q."/>
        </authorList>
    </citation>
    <scope>NUCLEOTIDE SEQUENCE [LARGE SCALE GENOMIC DNA]</scope>
    <source>
        <strain evidence="2 3">RD2P27</strain>
    </source>
</reference>
<comment type="caution">
    <text evidence="2">The sequence shown here is derived from an EMBL/GenBank/DDBJ whole genome shotgun (WGS) entry which is preliminary data.</text>
</comment>
<proteinExistence type="predicted"/>
<dbReference type="InterPro" id="IPR029068">
    <property type="entry name" value="Glyas_Bleomycin-R_OHBP_Dase"/>
</dbReference>
<dbReference type="Gene3D" id="3.10.180.10">
    <property type="entry name" value="2,3-Dihydroxybiphenyl 1,2-Dioxygenase, domain 1"/>
    <property type="match status" value="1"/>
</dbReference>
<dbReference type="Pfam" id="PF22677">
    <property type="entry name" value="Ble-like_N"/>
    <property type="match status" value="1"/>
</dbReference>
<dbReference type="InterPro" id="IPR052164">
    <property type="entry name" value="Anthracycline_SecMetBiosynth"/>
</dbReference>
<sequence>MARINFIELPAPDLGAAQTFYSAVFGWEMTNFGPSYSFTMTGKVDLGLQGDSSEAPSMPLPVVLVDAIEAAQTAVVEAGGIIGKPI</sequence>
<evidence type="ECO:0000259" key="1">
    <source>
        <dbReference type="Pfam" id="PF22677"/>
    </source>
</evidence>
<protein>
    <submittedName>
        <fullName evidence="2">VOC family protein</fullName>
    </submittedName>
</protein>
<evidence type="ECO:0000313" key="2">
    <source>
        <dbReference type="EMBL" id="MET1755064.1"/>
    </source>
</evidence>
<name>A0ABV2D160_9SPHN</name>
<dbReference type="RefSeq" id="WP_353983542.1">
    <property type="nucleotide sequence ID" value="NZ_JBEWLY010000011.1"/>
</dbReference>
<dbReference type="Proteomes" id="UP001548713">
    <property type="component" value="Unassembled WGS sequence"/>
</dbReference>
<dbReference type="EMBL" id="JBEWLY010000011">
    <property type="protein sequence ID" value="MET1755064.1"/>
    <property type="molecule type" value="Genomic_DNA"/>
</dbReference>
<keyword evidence="3" id="KW-1185">Reference proteome</keyword>
<feature type="domain" description="Glyoxalase/Bleomycin resistance-like N-terminal" evidence="1">
    <location>
        <begin position="3"/>
        <end position="40"/>
    </location>
</feature>
<dbReference type="InterPro" id="IPR053863">
    <property type="entry name" value="Glyoxy/Ble-like_N"/>
</dbReference>
<dbReference type="SUPFAM" id="SSF54593">
    <property type="entry name" value="Glyoxalase/Bleomycin resistance protein/Dihydroxybiphenyl dioxygenase"/>
    <property type="match status" value="1"/>
</dbReference>
<organism evidence="2 3">
    <name type="scientific">Novosphingobium kalidii</name>
    <dbReference type="NCBI Taxonomy" id="3230299"/>
    <lineage>
        <taxon>Bacteria</taxon>
        <taxon>Pseudomonadati</taxon>
        <taxon>Pseudomonadota</taxon>
        <taxon>Alphaproteobacteria</taxon>
        <taxon>Sphingomonadales</taxon>
        <taxon>Sphingomonadaceae</taxon>
        <taxon>Novosphingobium</taxon>
    </lineage>
</organism>
<dbReference type="PANTHER" id="PTHR33993">
    <property type="entry name" value="GLYOXALASE-RELATED"/>
    <property type="match status" value="1"/>
</dbReference>
<dbReference type="PANTHER" id="PTHR33993:SF1">
    <property type="entry name" value="GLYOXALASE FAMILY PROTEIN"/>
    <property type="match status" value="1"/>
</dbReference>